<dbReference type="Proteomes" id="UP001212841">
    <property type="component" value="Unassembled WGS sequence"/>
</dbReference>
<name>A0AAD5S383_9FUNG</name>
<gene>
    <name evidence="2" type="ORF">HK097_004202</name>
</gene>
<sequence length="554" mass="62129">MAIEINVAAICLPSTILTVKVDLKISNLIRAPHRHPSQKSTRGGAEKQMGYLMLKQTRKEFQPTAKRSPKRSTNDPSTENDRLNFSAAQLSNATGVQPLKEPDSESDENDCVETDSRASMDDAQIDTSDDESSDTEPASLAHPALSQPDILQSVYEKVPDLAAIHRLRQVNNAWRAASVASLKRWFVENASNLALDFGYWSPFAGIDSVVEDSGAVTVSFGFDLRSYLEKTVSHGLRPAGWDLAESGMLTTQKAYEDIFDGYLPQKESNRHDALASAIQREEVAINGHKVDLEEKHSSLLIGREEARQNDKEERAEQFAKYPNPRSWMHLKSTASSRKMSTIDQRCRSINRQLEALETHRQSLAEISKVLHQIPKPLRPTLPLSPSDRKTLQQTRSQLNRLSETLHNQKVGIPNPEPVLGSIPAALARHITQLDQTIRVQTHRLFPTKLITNHLAVGDQEWRGKSFTFRIGTTSTTTKARFSLPLPDVEIDPLDDECRIVSTTHRTVATRKTPALEFEADWLVTPNMISCVFMHVRCSVGQWLSFLNGKEPREH</sequence>
<accession>A0AAD5S383</accession>
<comment type="caution">
    <text evidence="2">The sequence shown here is derived from an EMBL/GenBank/DDBJ whole genome shotgun (WGS) entry which is preliminary data.</text>
</comment>
<dbReference type="AlphaFoldDB" id="A0AAD5S383"/>
<proteinExistence type="predicted"/>
<feature type="compositionally biased region" description="Polar residues" evidence="1">
    <location>
        <begin position="86"/>
        <end position="95"/>
    </location>
</feature>
<keyword evidence="3" id="KW-1185">Reference proteome</keyword>
<dbReference type="EMBL" id="JADGJD010002045">
    <property type="protein sequence ID" value="KAJ3035461.1"/>
    <property type="molecule type" value="Genomic_DNA"/>
</dbReference>
<feature type="compositionally biased region" description="Acidic residues" evidence="1">
    <location>
        <begin position="123"/>
        <end position="134"/>
    </location>
</feature>
<organism evidence="2 3">
    <name type="scientific">Rhizophlyctis rosea</name>
    <dbReference type="NCBI Taxonomy" id="64517"/>
    <lineage>
        <taxon>Eukaryota</taxon>
        <taxon>Fungi</taxon>
        <taxon>Fungi incertae sedis</taxon>
        <taxon>Chytridiomycota</taxon>
        <taxon>Chytridiomycota incertae sedis</taxon>
        <taxon>Chytridiomycetes</taxon>
        <taxon>Rhizophlyctidales</taxon>
        <taxon>Rhizophlyctidaceae</taxon>
        <taxon>Rhizophlyctis</taxon>
    </lineage>
</organism>
<evidence type="ECO:0000256" key="1">
    <source>
        <dbReference type="SAM" id="MobiDB-lite"/>
    </source>
</evidence>
<reference evidence="2" key="1">
    <citation type="submission" date="2020-05" db="EMBL/GenBank/DDBJ databases">
        <title>Phylogenomic resolution of chytrid fungi.</title>
        <authorList>
            <person name="Stajich J.E."/>
            <person name="Amses K."/>
            <person name="Simmons R."/>
            <person name="Seto K."/>
            <person name="Myers J."/>
            <person name="Bonds A."/>
            <person name="Quandt C.A."/>
            <person name="Barry K."/>
            <person name="Liu P."/>
            <person name="Grigoriev I."/>
            <person name="Longcore J.E."/>
            <person name="James T.Y."/>
        </authorList>
    </citation>
    <scope>NUCLEOTIDE SEQUENCE</scope>
    <source>
        <strain evidence="2">JEL0318</strain>
    </source>
</reference>
<protein>
    <submittedName>
        <fullName evidence="2">Uncharacterized protein</fullName>
    </submittedName>
</protein>
<feature type="region of interest" description="Disordered" evidence="1">
    <location>
        <begin position="60"/>
        <end position="145"/>
    </location>
</feature>
<evidence type="ECO:0000313" key="2">
    <source>
        <dbReference type="EMBL" id="KAJ3035461.1"/>
    </source>
</evidence>
<evidence type="ECO:0000313" key="3">
    <source>
        <dbReference type="Proteomes" id="UP001212841"/>
    </source>
</evidence>
<feature type="compositionally biased region" description="Acidic residues" evidence="1">
    <location>
        <begin position="104"/>
        <end position="113"/>
    </location>
</feature>